<proteinExistence type="predicted"/>
<feature type="transmembrane region" description="Helical" evidence="6">
    <location>
        <begin position="24"/>
        <end position="48"/>
    </location>
</feature>
<dbReference type="Pfam" id="PF03553">
    <property type="entry name" value="Na_H_antiporter"/>
    <property type="match status" value="1"/>
</dbReference>
<dbReference type="GO" id="GO:0005886">
    <property type="term" value="C:plasma membrane"/>
    <property type="evidence" value="ECO:0007669"/>
    <property type="project" value="UniProtKB-SubCell"/>
</dbReference>
<feature type="transmembrane region" description="Helical" evidence="6">
    <location>
        <begin position="474"/>
        <end position="491"/>
    </location>
</feature>
<protein>
    <submittedName>
        <fullName evidence="8">Na+/H+ antiporter NhaC family protein</fullName>
    </submittedName>
</protein>
<evidence type="ECO:0000259" key="7">
    <source>
        <dbReference type="Pfam" id="PF03553"/>
    </source>
</evidence>
<feature type="transmembrane region" description="Helical" evidence="6">
    <location>
        <begin position="285"/>
        <end position="305"/>
    </location>
</feature>
<sequence>MENTIWALLPPVLAIILAIITKQVIFSLFVGIFAGAMLLTGFNLFTAFDLITTTLVESIADPEWNTPIILFCLLLGAIIGMVTHSGATLSFSEWAANRIKTKRGALLTTWALGIVMFIDDYFNSLSVGAIMRPITDKHKISREKLAYILDSTAAPVCIIAPVSTWIAFVMSLLASEFPNYGIDMNPFMAFIYLIPYNFYAILALLLVVLVAVVGRDFGPMVEAEQNPVYDQEETTQFEGGKGSVIDLVLPIATLVFGTLISMVYSGGFFDGGVTLWDAFADSDPAVALIYGGFIAVIVTVLLYTVRRVVPFTEIFTGFTKGMKTMLDAVVILALAWTIGSITKELEVGQYIANLVSGGSLPLFLYPITLFAISGIVAFSTGSSWGTFSIMIPIAVPIAAAGTGTELLLPVIGAVLGGAVFGDHCSPLSDSTILSSAGANCSHIKHVNTQLPYALYTGVFASIGFILSGLGVNPFIALIITGLMLAGSYIYLPQLTSGLSKKSSM</sequence>
<dbReference type="EMBL" id="CP058559">
    <property type="protein sequence ID" value="QNO13785.1"/>
    <property type="molecule type" value="Genomic_DNA"/>
</dbReference>
<keyword evidence="9" id="KW-1185">Reference proteome</keyword>
<keyword evidence="4 6" id="KW-1133">Transmembrane helix</keyword>
<feature type="transmembrane region" description="Helical" evidence="6">
    <location>
        <begin position="244"/>
        <end position="265"/>
    </location>
</feature>
<feature type="transmembrane region" description="Helical" evidence="6">
    <location>
        <begin position="152"/>
        <end position="175"/>
    </location>
</feature>
<feature type="transmembrane region" description="Helical" evidence="6">
    <location>
        <begin position="107"/>
        <end position="131"/>
    </location>
</feature>
<gene>
    <name evidence="8" type="ORF">HYG86_02915</name>
</gene>
<reference evidence="8 9" key="1">
    <citation type="submission" date="2020-07" db="EMBL/GenBank/DDBJ databases">
        <title>Alkalicella. sp. LB2 genome.</title>
        <authorList>
            <person name="Postec A."/>
            <person name="Quemeneur M."/>
        </authorList>
    </citation>
    <scope>NUCLEOTIDE SEQUENCE [LARGE SCALE GENOMIC DNA]</scope>
    <source>
        <strain evidence="8 9">LB2</strain>
    </source>
</reference>
<dbReference type="AlphaFoldDB" id="A0A7G9W523"/>
<feature type="transmembrane region" description="Helical" evidence="6">
    <location>
        <begin position="187"/>
        <end position="213"/>
    </location>
</feature>
<evidence type="ECO:0000256" key="3">
    <source>
        <dbReference type="ARBA" id="ARBA00022692"/>
    </source>
</evidence>
<keyword evidence="2" id="KW-1003">Cell membrane</keyword>
<evidence type="ECO:0000256" key="6">
    <source>
        <dbReference type="SAM" id="Phobius"/>
    </source>
</evidence>
<dbReference type="RefSeq" id="WP_213167450.1">
    <property type="nucleotide sequence ID" value="NZ_CP058559.1"/>
</dbReference>
<comment type="subcellular location">
    <subcellularLocation>
        <location evidence="1">Cell membrane</location>
        <topology evidence="1">Multi-pass membrane protein</topology>
    </subcellularLocation>
</comment>
<name>A0A7G9W523_ALKCA</name>
<feature type="transmembrane region" description="Helical" evidence="6">
    <location>
        <begin position="68"/>
        <end position="87"/>
    </location>
</feature>
<dbReference type="PANTHER" id="PTHR43478">
    <property type="entry name" value="NA+/H+ ANTIPORTER-RELATED"/>
    <property type="match status" value="1"/>
</dbReference>
<evidence type="ECO:0000313" key="8">
    <source>
        <dbReference type="EMBL" id="QNO13785.1"/>
    </source>
</evidence>
<dbReference type="Proteomes" id="UP000516160">
    <property type="component" value="Chromosome"/>
</dbReference>
<evidence type="ECO:0000256" key="2">
    <source>
        <dbReference type="ARBA" id="ARBA00022475"/>
    </source>
</evidence>
<feature type="transmembrane region" description="Helical" evidence="6">
    <location>
        <begin position="452"/>
        <end position="468"/>
    </location>
</feature>
<feature type="transmembrane region" description="Helical" evidence="6">
    <location>
        <begin position="325"/>
        <end position="342"/>
    </location>
</feature>
<feature type="domain" description="Na+/H+ antiporter NhaC-like C-terminal" evidence="7">
    <location>
        <begin position="156"/>
        <end position="468"/>
    </location>
</feature>
<feature type="transmembrane region" description="Helical" evidence="6">
    <location>
        <begin position="362"/>
        <end position="381"/>
    </location>
</feature>
<keyword evidence="3 6" id="KW-0812">Transmembrane</keyword>
<evidence type="ECO:0000256" key="4">
    <source>
        <dbReference type="ARBA" id="ARBA00022989"/>
    </source>
</evidence>
<organism evidence="8 9">
    <name type="scientific">Alkalicella caledoniensis</name>
    <dbReference type="NCBI Taxonomy" id="2731377"/>
    <lineage>
        <taxon>Bacteria</taxon>
        <taxon>Bacillati</taxon>
        <taxon>Bacillota</taxon>
        <taxon>Clostridia</taxon>
        <taxon>Eubacteriales</taxon>
        <taxon>Proteinivoracaceae</taxon>
        <taxon>Alkalicella</taxon>
    </lineage>
</organism>
<dbReference type="PANTHER" id="PTHR43478:SF1">
    <property type="entry name" value="NA+_H+ ANTIPORTER NHAC-LIKE C-TERMINAL DOMAIN-CONTAINING PROTEIN"/>
    <property type="match status" value="1"/>
</dbReference>
<evidence type="ECO:0000256" key="5">
    <source>
        <dbReference type="ARBA" id="ARBA00023136"/>
    </source>
</evidence>
<evidence type="ECO:0000256" key="1">
    <source>
        <dbReference type="ARBA" id="ARBA00004651"/>
    </source>
</evidence>
<accession>A0A7G9W523</accession>
<keyword evidence="5 6" id="KW-0472">Membrane</keyword>
<dbReference type="KEGG" id="acae:HYG86_02915"/>
<dbReference type="InterPro" id="IPR018461">
    <property type="entry name" value="Na/H_Antiport_NhaC-like_C"/>
</dbReference>
<evidence type="ECO:0000313" key="9">
    <source>
        <dbReference type="Proteomes" id="UP000516160"/>
    </source>
</evidence>